<keyword evidence="2" id="KW-0378">Hydrolase</keyword>
<dbReference type="InterPro" id="IPR029058">
    <property type="entry name" value="AB_hydrolase_fold"/>
</dbReference>
<dbReference type="InterPro" id="IPR003140">
    <property type="entry name" value="PLipase/COase/thioEstase"/>
</dbReference>
<feature type="domain" description="Phospholipase/carboxylesterase/thioesterase" evidence="3">
    <location>
        <begin position="23"/>
        <end position="210"/>
    </location>
</feature>
<evidence type="ECO:0000313" key="5">
    <source>
        <dbReference type="Proteomes" id="UP000033451"/>
    </source>
</evidence>
<comment type="similarity">
    <text evidence="1">Belongs to the AB hydrolase superfamily. AB hydrolase 2 family.</text>
</comment>
<evidence type="ECO:0000313" key="4">
    <source>
        <dbReference type="EMBL" id="KJL36726.1"/>
    </source>
</evidence>
<dbReference type="PATRIC" id="fig|400772.4.peg.1499"/>
<organism evidence="4 5">
    <name type="scientific">Microbacterium ginsengisoli</name>
    <dbReference type="NCBI Taxonomy" id="400772"/>
    <lineage>
        <taxon>Bacteria</taxon>
        <taxon>Bacillati</taxon>
        <taxon>Actinomycetota</taxon>
        <taxon>Actinomycetes</taxon>
        <taxon>Micrococcales</taxon>
        <taxon>Microbacteriaceae</taxon>
        <taxon>Microbacterium</taxon>
    </lineage>
</organism>
<sequence length="222" mass="23660">MSEIPPLDGSAVRYAAPLSDRGDRPVLLLLHGYGSDENDLVGLLPSLPSEYLGVSLRAPMPAPWPMSGHRWYPIDDLDGRDPAAITAAAERVLDWVDENVDAAASVGLLGFSQGAAVSLQALRLRPERFAFAVNLSGYVAPGGLPTDTELARLRPPVFWGRGARDEVIPAALVEHTVRWLPDVVALSGRVYPGLTHSVSEAELADVHAFLVARLGDIGEASA</sequence>
<protein>
    <submittedName>
        <fullName evidence="4">Phospholipase/Carboxylesterase</fullName>
    </submittedName>
</protein>
<dbReference type="Pfam" id="PF02230">
    <property type="entry name" value="Abhydrolase_2"/>
    <property type="match status" value="1"/>
</dbReference>
<evidence type="ECO:0000259" key="3">
    <source>
        <dbReference type="Pfam" id="PF02230"/>
    </source>
</evidence>
<proteinExistence type="inferred from homology"/>
<name>A0A0F0LZB8_9MICO</name>
<dbReference type="EMBL" id="JYIY01000072">
    <property type="protein sequence ID" value="KJL36726.1"/>
    <property type="molecule type" value="Genomic_DNA"/>
</dbReference>
<dbReference type="InterPro" id="IPR050565">
    <property type="entry name" value="LYPA1-2/EST-like"/>
</dbReference>
<dbReference type="PANTHER" id="PTHR10655">
    <property type="entry name" value="LYSOPHOSPHOLIPASE-RELATED"/>
    <property type="match status" value="1"/>
</dbReference>
<dbReference type="GO" id="GO:0016787">
    <property type="term" value="F:hydrolase activity"/>
    <property type="evidence" value="ECO:0007669"/>
    <property type="project" value="UniProtKB-KW"/>
</dbReference>
<dbReference type="STRING" id="400772.RR49_01477"/>
<dbReference type="RefSeq" id="WP_045247418.1">
    <property type="nucleotide sequence ID" value="NZ_JYIY01000072.1"/>
</dbReference>
<dbReference type="AlphaFoldDB" id="A0A0F0LZB8"/>
<dbReference type="SUPFAM" id="SSF53474">
    <property type="entry name" value="alpha/beta-Hydrolases"/>
    <property type="match status" value="1"/>
</dbReference>
<dbReference type="OrthoDB" id="9780848at2"/>
<dbReference type="Proteomes" id="UP000033451">
    <property type="component" value="Unassembled WGS sequence"/>
</dbReference>
<comment type="caution">
    <text evidence="4">The sequence shown here is derived from an EMBL/GenBank/DDBJ whole genome shotgun (WGS) entry which is preliminary data.</text>
</comment>
<accession>A0A0F0LZB8</accession>
<evidence type="ECO:0000256" key="2">
    <source>
        <dbReference type="ARBA" id="ARBA00022801"/>
    </source>
</evidence>
<dbReference type="PANTHER" id="PTHR10655:SF17">
    <property type="entry name" value="LYSOPHOSPHOLIPASE-LIKE PROTEIN 1"/>
    <property type="match status" value="1"/>
</dbReference>
<dbReference type="Gene3D" id="3.40.50.1820">
    <property type="entry name" value="alpha/beta hydrolase"/>
    <property type="match status" value="1"/>
</dbReference>
<reference evidence="4 5" key="1">
    <citation type="submission" date="2015-02" db="EMBL/GenBank/DDBJ databases">
        <title>Draft genome sequences of ten Microbacterium spp. with emphasis on heavy metal contaminated environments.</title>
        <authorList>
            <person name="Corretto E."/>
        </authorList>
    </citation>
    <scope>NUCLEOTIDE SEQUENCE [LARGE SCALE GENOMIC DNA]</scope>
    <source>
        <strain evidence="4 5">DSM 18659</strain>
    </source>
</reference>
<evidence type="ECO:0000256" key="1">
    <source>
        <dbReference type="ARBA" id="ARBA00006499"/>
    </source>
</evidence>
<keyword evidence="5" id="KW-1185">Reference proteome</keyword>
<gene>
    <name evidence="4" type="ORF">RR49_01477</name>
</gene>